<dbReference type="PANTHER" id="PTHR43280">
    <property type="entry name" value="ARAC-FAMILY TRANSCRIPTIONAL REGULATOR"/>
    <property type="match status" value="1"/>
</dbReference>
<dbReference type="SMART" id="SM00342">
    <property type="entry name" value="HTH_ARAC"/>
    <property type="match status" value="1"/>
</dbReference>
<keyword evidence="6" id="KW-1185">Reference proteome</keyword>
<keyword evidence="2" id="KW-0238">DNA-binding</keyword>
<dbReference type="SUPFAM" id="SSF46689">
    <property type="entry name" value="Homeodomain-like"/>
    <property type="match status" value="1"/>
</dbReference>
<protein>
    <submittedName>
        <fullName evidence="5">Helix-turn-helix domain-containing protein</fullName>
    </submittedName>
</protein>
<evidence type="ECO:0000256" key="2">
    <source>
        <dbReference type="ARBA" id="ARBA00023125"/>
    </source>
</evidence>
<gene>
    <name evidence="5" type="ORF">NZ698_15030</name>
</gene>
<proteinExistence type="predicted"/>
<comment type="caution">
    <text evidence="5">The sequence shown here is derived from an EMBL/GenBank/DDBJ whole genome shotgun (WGS) entry which is preliminary data.</text>
</comment>
<sequence>MNHTIRSFTLSKLKNHSVLRNEFVMMPFDEFAEKIQSDSSSHFKNKFYSVLLLKDAEGLIVIDDQEFDVKPGKFFFINYNQVYHFKDVQCKEGNIMMFTKSFYNYVYTGNKLIKSDTALNDVSPYITLSDENLADLAQTCDELQNEYFKSKLLRKEIICLLLKVFVLKYIRNSDKKNRINRSVDHKKQIVDEFSNLVNLHYKDLKTKSKYAEKMNLTANYLNALIKEHLDISAGQLIKNRVILEAERLLLHTTLSVTQISYELGFGDNSHFGKYFKSAMKYSPNQYRLLKTKSKF</sequence>
<evidence type="ECO:0000259" key="4">
    <source>
        <dbReference type="PROSITE" id="PS01124"/>
    </source>
</evidence>
<feature type="domain" description="HTH araC/xylS-type" evidence="4">
    <location>
        <begin position="191"/>
        <end position="289"/>
    </location>
</feature>
<evidence type="ECO:0000256" key="1">
    <source>
        <dbReference type="ARBA" id="ARBA00023015"/>
    </source>
</evidence>
<dbReference type="PROSITE" id="PS01124">
    <property type="entry name" value="HTH_ARAC_FAMILY_2"/>
    <property type="match status" value="1"/>
</dbReference>
<evidence type="ECO:0000313" key="6">
    <source>
        <dbReference type="Proteomes" id="UP001208649"/>
    </source>
</evidence>
<evidence type="ECO:0000313" key="5">
    <source>
        <dbReference type="EMBL" id="MCU7618513.1"/>
    </source>
</evidence>
<dbReference type="RefSeq" id="WP_263004026.1">
    <property type="nucleotide sequence ID" value="NZ_JAOTEM010000004.1"/>
</dbReference>
<dbReference type="Gene3D" id="1.10.10.60">
    <property type="entry name" value="Homeodomain-like"/>
    <property type="match status" value="1"/>
</dbReference>
<dbReference type="InterPro" id="IPR018060">
    <property type="entry name" value="HTH_AraC"/>
</dbReference>
<dbReference type="EMBL" id="JAOTEM010000004">
    <property type="protein sequence ID" value="MCU7618513.1"/>
    <property type="molecule type" value="Genomic_DNA"/>
</dbReference>
<evidence type="ECO:0000256" key="3">
    <source>
        <dbReference type="ARBA" id="ARBA00023163"/>
    </source>
</evidence>
<keyword evidence="3" id="KW-0804">Transcription</keyword>
<dbReference type="InterPro" id="IPR009057">
    <property type="entry name" value="Homeodomain-like_sf"/>
</dbReference>
<organism evidence="5 6">
    <name type="scientific">Chryseobacterium edaphi</name>
    <dbReference type="NCBI Taxonomy" id="2976532"/>
    <lineage>
        <taxon>Bacteria</taxon>
        <taxon>Pseudomonadati</taxon>
        <taxon>Bacteroidota</taxon>
        <taxon>Flavobacteriia</taxon>
        <taxon>Flavobacteriales</taxon>
        <taxon>Weeksellaceae</taxon>
        <taxon>Chryseobacterium group</taxon>
        <taxon>Chryseobacterium</taxon>
    </lineage>
</organism>
<dbReference type="PANTHER" id="PTHR43280:SF32">
    <property type="entry name" value="TRANSCRIPTIONAL REGULATORY PROTEIN"/>
    <property type="match status" value="1"/>
</dbReference>
<name>A0ABT2W8H7_9FLAO</name>
<dbReference type="Pfam" id="PF12833">
    <property type="entry name" value="HTH_18"/>
    <property type="match status" value="1"/>
</dbReference>
<accession>A0ABT2W8H7</accession>
<reference evidence="6" key="1">
    <citation type="submission" date="2023-07" db="EMBL/GenBank/DDBJ databases">
        <title>Chryseobacterium sp. strain PBS4-4 Genome sequencing and assembly.</title>
        <authorList>
            <person name="Jung Y."/>
        </authorList>
    </citation>
    <scope>NUCLEOTIDE SEQUENCE [LARGE SCALE GENOMIC DNA]</scope>
    <source>
        <strain evidence="6">PBS4-4</strain>
    </source>
</reference>
<dbReference type="Proteomes" id="UP001208649">
    <property type="component" value="Unassembled WGS sequence"/>
</dbReference>
<keyword evidence="1" id="KW-0805">Transcription regulation</keyword>